<dbReference type="Pfam" id="PF13961">
    <property type="entry name" value="DUF4219"/>
    <property type="match status" value="1"/>
</dbReference>
<evidence type="ECO:0000256" key="20">
    <source>
        <dbReference type="ARBA" id="ARBA00023268"/>
    </source>
</evidence>
<evidence type="ECO:0000259" key="24">
    <source>
        <dbReference type="PROSITE" id="PS50994"/>
    </source>
</evidence>
<evidence type="ECO:0000256" key="9">
    <source>
        <dbReference type="ARBA" id="ARBA00022750"/>
    </source>
</evidence>
<evidence type="ECO:0000256" key="8">
    <source>
        <dbReference type="ARBA" id="ARBA00022741"/>
    </source>
</evidence>
<reference evidence="25 26" key="1">
    <citation type="submission" date="2017-11" db="EMBL/GenBank/DDBJ databases">
        <title>De novo assembly and phasing of dikaryotic genomes from two isolates of Puccinia coronata f. sp. avenae, the causal agent of oat crown rust.</title>
        <authorList>
            <person name="Miller M.E."/>
            <person name="Zhang Y."/>
            <person name="Omidvar V."/>
            <person name="Sperschneider J."/>
            <person name="Schwessinger B."/>
            <person name="Raley C."/>
            <person name="Palmer J.M."/>
            <person name="Garnica D."/>
            <person name="Upadhyaya N."/>
            <person name="Rathjen J."/>
            <person name="Taylor J.M."/>
            <person name="Park R.F."/>
            <person name="Dodds P.N."/>
            <person name="Hirsch C.D."/>
            <person name="Kianian S.F."/>
            <person name="Figueroa M."/>
        </authorList>
    </citation>
    <scope>NUCLEOTIDE SEQUENCE [LARGE SCALE GENOMIC DNA]</scope>
    <source>
        <strain evidence="25">12NC29</strain>
    </source>
</reference>
<keyword evidence="23" id="KW-0472">Membrane</keyword>
<evidence type="ECO:0000256" key="14">
    <source>
        <dbReference type="ARBA" id="ARBA00022884"/>
    </source>
</evidence>
<keyword evidence="12" id="KW-0067">ATP-binding</keyword>
<keyword evidence="15" id="KW-0229">DNA integration</keyword>
<keyword evidence="4" id="KW-0645">Protease</keyword>
<evidence type="ECO:0000256" key="18">
    <source>
        <dbReference type="ARBA" id="ARBA00023113"/>
    </source>
</evidence>
<evidence type="ECO:0000256" key="1">
    <source>
        <dbReference type="ARBA" id="ARBA00002180"/>
    </source>
</evidence>
<evidence type="ECO:0000256" key="3">
    <source>
        <dbReference type="ARBA" id="ARBA00022612"/>
    </source>
</evidence>
<feature type="domain" description="Integrase catalytic" evidence="24">
    <location>
        <begin position="394"/>
        <end position="491"/>
    </location>
</feature>
<keyword evidence="5" id="KW-0548">Nucleotidyltransferase</keyword>
<dbReference type="InterPro" id="IPR001584">
    <property type="entry name" value="Integrase_cat-core"/>
</dbReference>
<dbReference type="PANTHER" id="PTHR42648">
    <property type="entry name" value="TRANSPOSASE, PUTATIVE-RELATED"/>
    <property type="match status" value="1"/>
</dbReference>
<dbReference type="GO" id="GO:0005634">
    <property type="term" value="C:nucleus"/>
    <property type="evidence" value="ECO:0007669"/>
    <property type="project" value="UniProtKB-ARBA"/>
</dbReference>
<dbReference type="GO" id="GO:0046872">
    <property type="term" value="F:metal ion binding"/>
    <property type="evidence" value="ECO:0007669"/>
    <property type="project" value="UniProtKB-KW"/>
</dbReference>
<keyword evidence="9" id="KW-0064">Aspartyl protease</keyword>
<dbReference type="PANTHER" id="PTHR42648:SF11">
    <property type="entry name" value="TRANSPOSON TY4-P GAG-POL POLYPROTEIN"/>
    <property type="match status" value="1"/>
</dbReference>
<organism evidence="25 26">
    <name type="scientific">Puccinia coronata f. sp. avenae</name>
    <dbReference type="NCBI Taxonomy" id="200324"/>
    <lineage>
        <taxon>Eukaryota</taxon>
        <taxon>Fungi</taxon>
        <taxon>Dikarya</taxon>
        <taxon>Basidiomycota</taxon>
        <taxon>Pucciniomycotina</taxon>
        <taxon>Pucciniomycetes</taxon>
        <taxon>Pucciniales</taxon>
        <taxon>Pucciniaceae</taxon>
        <taxon>Puccinia</taxon>
    </lineage>
</organism>
<dbReference type="GO" id="GO:0004190">
    <property type="term" value="F:aspartic-type endopeptidase activity"/>
    <property type="evidence" value="ECO:0007669"/>
    <property type="project" value="UniProtKB-KW"/>
</dbReference>
<evidence type="ECO:0000256" key="17">
    <source>
        <dbReference type="ARBA" id="ARBA00022932"/>
    </source>
</evidence>
<keyword evidence="13" id="KW-0460">Magnesium</keyword>
<evidence type="ECO:0000256" key="19">
    <source>
        <dbReference type="ARBA" id="ARBA00023172"/>
    </source>
</evidence>
<dbReference type="PROSITE" id="PS50994">
    <property type="entry name" value="INTEGRASE"/>
    <property type="match status" value="1"/>
</dbReference>
<dbReference type="InterPro" id="IPR039537">
    <property type="entry name" value="Retrotran_Ty1/copia-like"/>
</dbReference>
<dbReference type="Pfam" id="PF22936">
    <property type="entry name" value="Pol_BBD"/>
    <property type="match status" value="1"/>
</dbReference>
<comment type="catalytic activity">
    <reaction evidence="22">
        <text>DNA(n) + a 2'-deoxyribonucleoside 5'-triphosphate = DNA(n+1) + diphosphate</text>
        <dbReference type="Rhea" id="RHEA:22508"/>
        <dbReference type="Rhea" id="RHEA-COMP:17339"/>
        <dbReference type="Rhea" id="RHEA-COMP:17340"/>
        <dbReference type="ChEBI" id="CHEBI:33019"/>
        <dbReference type="ChEBI" id="CHEBI:61560"/>
        <dbReference type="ChEBI" id="CHEBI:173112"/>
        <dbReference type="EC" id="2.7.7.7"/>
    </reaction>
</comment>
<dbReference type="Pfam" id="PF25597">
    <property type="entry name" value="SH3_retrovirus"/>
    <property type="match status" value="1"/>
</dbReference>
<dbReference type="GO" id="GO:0003723">
    <property type="term" value="F:RNA binding"/>
    <property type="evidence" value="ECO:0007669"/>
    <property type="project" value="UniProtKB-KW"/>
</dbReference>
<keyword evidence="6" id="KW-0540">Nuclease</keyword>
<keyword evidence="20" id="KW-0511">Multifunctional enzyme</keyword>
<dbReference type="AlphaFoldDB" id="A0A2N5T852"/>
<dbReference type="Gene3D" id="3.30.420.10">
    <property type="entry name" value="Ribonuclease H-like superfamily/Ribonuclease H"/>
    <property type="match status" value="1"/>
</dbReference>
<comment type="catalytic activity">
    <reaction evidence="21">
        <text>DNA(n) + a 2'-deoxyribonucleoside 5'-triphosphate = DNA(n+1) + diphosphate</text>
        <dbReference type="Rhea" id="RHEA:22508"/>
        <dbReference type="Rhea" id="RHEA-COMP:17339"/>
        <dbReference type="Rhea" id="RHEA-COMP:17340"/>
        <dbReference type="ChEBI" id="CHEBI:33019"/>
        <dbReference type="ChEBI" id="CHEBI:61560"/>
        <dbReference type="ChEBI" id="CHEBI:173112"/>
        <dbReference type="EC" id="2.7.7.49"/>
    </reaction>
</comment>
<dbReference type="GO" id="GO:0015074">
    <property type="term" value="P:DNA integration"/>
    <property type="evidence" value="ECO:0007669"/>
    <property type="project" value="UniProtKB-KW"/>
</dbReference>
<evidence type="ECO:0000256" key="15">
    <source>
        <dbReference type="ARBA" id="ARBA00022908"/>
    </source>
</evidence>
<feature type="transmembrane region" description="Helical" evidence="23">
    <location>
        <begin position="747"/>
        <end position="767"/>
    </location>
</feature>
<evidence type="ECO:0000313" key="25">
    <source>
        <dbReference type="EMBL" id="PLW21655.1"/>
    </source>
</evidence>
<keyword evidence="23" id="KW-1133">Transmembrane helix</keyword>
<keyword evidence="10" id="KW-0255">Endonuclease</keyword>
<dbReference type="GO" id="GO:0003887">
    <property type="term" value="F:DNA-directed DNA polymerase activity"/>
    <property type="evidence" value="ECO:0007669"/>
    <property type="project" value="UniProtKB-KW"/>
</dbReference>
<dbReference type="STRING" id="200324.A0A2N5T852"/>
<comment type="caution">
    <text evidence="25">The sequence shown here is derived from an EMBL/GenBank/DDBJ whole genome shotgun (WGS) entry which is preliminary data.</text>
</comment>
<dbReference type="SUPFAM" id="SSF56672">
    <property type="entry name" value="DNA/RNA polymerases"/>
    <property type="match status" value="1"/>
</dbReference>
<accession>A0A2N5T852</accession>
<keyword evidence="11" id="KW-0378">Hydrolase</keyword>
<evidence type="ECO:0000256" key="13">
    <source>
        <dbReference type="ARBA" id="ARBA00022842"/>
    </source>
</evidence>
<keyword evidence="7" id="KW-0479">Metal-binding</keyword>
<evidence type="ECO:0000256" key="23">
    <source>
        <dbReference type="SAM" id="Phobius"/>
    </source>
</evidence>
<dbReference type="GO" id="GO:0005524">
    <property type="term" value="F:ATP binding"/>
    <property type="evidence" value="ECO:0007669"/>
    <property type="project" value="UniProtKB-KW"/>
</dbReference>
<keyword evidence="3" id="KW-1188">Viral release from host cell</keyword>
<keyword evidence="18" id="KW-0917">Virion maturation</keyword>
<dbReference type="OrthoDB" id="5017987at2759"/>
<evidence type="ECO:0000256" key="6">
    <source>
        <dbReference type="ARBA" id="ARBA00022722"/>
    </source>
</evidence>
<keyword evidence="23" id="KW-0812">Transmembrane</keyword>
<dbReference type="InterPro" id="IPR013103">
    <property type="entry name" value="RVT_2"/>
</dbReference>
<evidence type="ECO:0000256" key="2">
    <source>
        <dbReference type="ARBA" id="ARBA00022578"/>
    </source>
</evidence>
<dbReference type="InterPro" id="IPR054722">
    <property type="entry name" value="PolX-like_BBD"/>
</dbReference>
<keyword evidence="19" id="KW-0233">DNA recombination</keyword>
<dbReference type="InterPro" id="IPR036397">
    <property type="entry name" value="RNaseH_sf"/>
</dbReference>
<sequence length="958" mass="106003">MTDRIKTTFKTNYLPVLDGTNYTNWAGRLKVHLRGKGLWDVCMAGLTMPATDDDQLNQYASHSVVNCGRVYMKWSNLSYDGNLQVYINQTRASLLNIKTVNITIPKELVLYLILGKLLNKDLDQVVNKIVLSPNCTKDPYLVLNALQTYHTHKLNKLTPNPATALVAATPTSKFPFKVVHYCGYGKHNPEVTSHTESRCFEKYPHLGKAAKAAKNVSASLAHALVFVASARLQMQDSFIVDSVASHHMLSNRSLFTHMTPSGLNIKTGCSTSLLQAEGTGDASIVIGGRVIVLRDLLYVPCISQQLISLVRLIDSLATITKKADRFTTAMLSRSSNATHTVWHRRLGHPAEKTMQLMDLPMAPSNALCEAKLGTLSAFRDFAALVENIQGVKIKEVVSDRGGEFTSLCFRDFMAQKGMLQNFLPPETPEQNGYAERANRTILDKACCLLLDSDLPNKYWVEAINTTTFLCNMVFGSKVYTAIPKSKRSWKLGKTREQGVLVGYESEATVYRILRLSDGKLIRSRHAVFDKTSFPQIANSSLPASVFDSIDDYLVEEVSVSTPILPTAASPVPVEQIVTPQHNLLDSLDASLRSSNLIIGDVTSANIFPYCRRAAQAFVTTTTSHIPAHYNQAIRCSDSTHWIAAINSELAAMERLARLCTQGFSQTQGVDFSKTFSPTGWLNPLRSLMSFVAAKNLDFQQMDVKTAFLNAILDEEVYLSVSQGVQLDNKQKCLKLKEAIYGLKQAPLAWYNLLSAWLLFVGFVAAVADPCVFYRMDKSPVWLFIHVEDITIFGKDLSYFKVQIKAKFDMKDMGQADMLLGIKIIHEPSALILSQAHYTTSILELYGMTNCQTVSTPLVQNTHLVPATIEEVDRFNCLGVNFRSAVGSLSYLSSATRPDIAFAVSSLLQYLESPGILHWEAFSHVLRYLAGTESLSLLSINAVLLPPCVVIRTPTGATA</sequence>
<keyword evidence="8" id="KW-0547">Nucleotide-binding</keyword>
<dbReference type="InterPro" id="IPR057670">
    <property type="entry name" value="SH3_retrovirus"/>
</dbReference>
<dbReference type="InterPro" id="IPR025314">
    <property type="entry name" value="DUF4219"/>
</dbReference>
<evidence type="ECO:0000256" key="10">
    <source>
        <dbReference type="ARBA" id="ARBA00022759"/>
    </source>
</evidence>
<keyword evidence="26" id="KW-1185">Reference proteome</keyword>
<evidence type="ECO:0000256" key="4">
    <source>
        <dbReference type="ARBA" id="ARBA00022670"/>
    </source>
</evidence>
<dbReference type="InterPro" id="IPR043502">
    <property type="entry name" value="DNA/RNA_pol_sf"/>
</dbReference>
<evidence type="ECO:0000256" key="5">
    <source>
        <dbReference type="ARBA" id="ARBA00022695"/>
    </source>
</evidence>
<dbReference type="InterPro" id="IPR012337">
    <property type="entry name" value="RNaseH-like_sf"/>
</dbReference>
<keyword evidence="17" id="KW-0239">DNA-directed DNA polymerase</keyword>
<keyword evidence="14" id="KW-0694">RNA-binding</keyword>
<keyword evidence="16" id="KW-0695">RNA-directed DNA polymerase</keyword>
<evidence type="ECO:0000256" key="22">
    <source>
        <dbReference type="ARBA" id="ARBA00049244"/>
    </source>
</evidence>
<evidence type="ECO:0000313" key="26">
    <source>
        <dbReference type="Proteomes" id="UP000235388"/>
    </source>
</evidence>
<dbReference type="GO" id="GO:0032196">
    <property type="term" value="P:transposition"/>
    <property type="evidence" value="ECO:0007669"/>
    <property type="project" value="UniProtKB-KW"/>
</dbReference>
<evidence type="ECO:0000256" key="21">
    <source>
        <dbReference type="ARBA" id="ARBA00048173"/>
    </source>
</evidence>
<dbReference type="Pfam" id="PF07727">
    <property type="entry name" value="RVT_2"/>
    <property type="match status" value="1"/>
</dbReference>
<evidence type="ECO:0000256" key="16">
    <source>
        <dbReference type="ARBA" id="ARBA00022918"/>
    </source>
</evidence>
<dbReference type="Proteomes" id="UP000235388">
    <property type="component" value="Unassembled WGS sequence"/>
</dbReference>
<protein>
    <recommendedName>
        <fullName evidence="24">Integrase catalytic domain-containing protein</fullName>
    </recommendedName>
</protein>
<gene>
    <name evidence="25" type="ORF">PCANC_03216</name>
</gene>
<keyword evidence="17" id="KW-0808">Transferase</keyword>
<keyword evidence="2" id="KW-0815">Transposition</keyword>
<evidence type="ECO:0000256" key="7">
    <source>
        <dbReference type="ARBA" id="ARBA00022723"/>
    </source>
</evidence>
<dbReference type="EMBL" id="PGCJ01000781">
    <property type="protein sequence ID" value="PLW21655.1"/>
    <property type="molecule type" value="Genomic_DNA"/>
</dbReference>
<proteinExistence type="predicted"/>
<evidence type="ECO:0000256" key="12">
    <source>
        <dbReference type="ARBA" id="ARBA00022840"/>
    </source>
</evidence>
<comment type="function">
    <text evidence="1">The aspartyl protease (PR) mediates the proteolytic cleavages of the Gag and Gag-Pol polyproteins after assembly of the VLP.</text>
</comment>
<dbReference type="GO" id="GO:0004519">
    <property type="term" value="F:endonuclease activity"/>
    <property type="evidence" value="ECO:0007669"/>
    <property type="project" value="UniProtKB-KW"/>
</dbReference>
<evidence type="ECO:0000256" key="11">
    <source>
        <dbReference type="ARBA" id="ARBA00022801"/>
    </source>
</evidence>
<dbReference type="GO" id="GO:0003964">
    <property type="term" value="F:RNA-directed DNA polymerase activity"/>
    <property type="evidence" value="ECO:0007669"/>
    <property type="project" value="UniProtKB-KW"/>
</dbReference>
<dbReference type="GO" id="GO:0006508">
    <property type="term" value="P:proteolysis"/>
    <property type="evidence" value="ECO:0007669"/>
    <property type="project" value="UniProtKB-KW"/>
</dbReference>
<name>A0A2N5T852_9BASI</name>
<dbReference type="SUPFAM" id="SSF53098">
    <property type="entry name" value="Ribonuclease H-like"/>
    <property type="match status" value="1"/>
</dbReference>
<dbReference type="GO" id="GO:0006310">
    <property type="term" value="P:DNA recombination"/>
    <property type="evidence" value="ECO:0007669"/>
    <property type="project" value="UniProtKB-KW"/>
</dbReference>